<evidence type="ECO:0000256" key="2">
    <source>
        <dbReference type="ARBA" id="ARBA00011643"/>
    </source>
</evidence>
<evidence type="ECO:0000256" key="3">
    <source>
        <dbReference type="ARBA" id="ARBA00022112"/>
    </source>
</evidence>
<feature type="binding site" evidence="5">
    <location>
        <position position="65"/>
    </location>
    <ligand>
        <name>a divalent metal cation</name>
        <dbReference type="ChEBI" id="CHEBI:60240"/>
        <label>1</label>
    </ligand>
</feature>
<comment type="caution">
    <text evidence="6">The sequence shown here is derived from an EMBL/GenBank/DDBJ whole genome shotgun (WGS) entry which is preliminary data.</text>
</comment>
<dbReference type="GO" id="GO:0005737">
    <property type="term" value="C:cytoplasm"/>
    <property type="evidence" value="ECO:0007669"/>
    <property type="project" value="TreeGrafter"/>
</dbReference>
<dbReference type="InterPro" id="IPR002678">
    <property type="entry name" value="DUF34/NIF3"/>
</dbReference>
<dbReference type="PANTHER" id="PTHR13799">
    <property type="entry name" value="NGG1 INTERACTING FACTOR 3"/>
    <property type="match status" value="1"/>
</dbReference>
<gene>
    <name evidence="6" type="ORF">EZS26_003126</name>
</gene>
<dbReference type="NCBIfam" id="TIGR00486">
    <property type="entry name" value="YbgI_SA1388"/>
    <property type="match status" value="1"/>
</dbReference>
<feature type="binding site" evidence="5">
    <location>
        <position position="66"/>
    </location>
    <ligand>
        <name>a divalent metal cation</name>
        <dbReference type="ChEBI" id="CHEBI:60240"/>
        <label>1</label>
    </ligand>
</feature>
<evidence type="ECO:0000313" key="7">
    <source>
        <dbReference type="Proteomes" id="UP000324575"/>
    </source>
</evidence>
<dbReference type="PANTHER" id="PTHR13799:SF14">
    <property type="entry name" value="GTP CYCLOHYDROLASE 1 TYPE 2 HOMOLOG"/>
    <property type="match status" value="1"/>
</dbReference>
<feature type="binding site" evidence="5">
    <location>
        <position position="227"/>
    </location>
    <ligand>
        <name>a divalent metal cation</name>
        <dbReference type="ChEBI" id="CHEBI:60240"/>
        <label>1</label>
    </ligand>
</feature>
<sequence>MMTIAQITSEIERFAPLSLQDDFDNSGLQVGNINQQAMGILLCLDVTEEVVDEAIDLDCNLILSHHPLLFKPLRTLTGKTYIERCVIKACKNDLVIYSAHTNLDNAYGGVSFCLAEKIGLQNVRVLRPQKDSLFPDALGSGVVGELLAEEDEMSFLERIKAIFHLETLQHSPLTGKTIRQVALCGGSGAFLIPDAIQQGADVFLTGEARYNDYYDVEDRLLLAVLGHYETEYCTKEIFFDIISKKIPNFAIHFSKVNVNPVNYM</sequence>
<feature type="binding site" evidence="5">
    <location>
        <position position="104"/>
    </location>
    <ligand>
        <name>a divalent metal cation</name>
        <dbReference type="ChEBI" id="CHEBI:60240"/>
        <label>1</label>
    </ligand>
</feature>
<dbReference type="SUPFAM" id="SSF102705">
    <property type="entry name" value="NIF3 (NGG1p interacting factor 3)-like"/>
    <property type="match status" value="1"/>
</dbReference>
<reference evidence="6 7" key="1">
    <citation type="submission" date="2019-03" db="EMBL/GenBank/DDBJ databases">
        <title>Single cell metagenomics reveals metabolic interactions within the superorganism composed of flagellate Streblomastix strix and complex community of Bacteroidetes bacteria on its surface.</title>
        <authorList>
            <person name="Treitli S.C."/>
            <person name="Kolisko M."/>
            <person name="Husnik F."/>
            <person name="Keeling P."/>
            <person name="Hampl V."/>
        </authorList>
    </citation>
    <scope>NUCLEOTIDE SEQUENCE [LARGE SCALE GENOMIC DNA]</scope>
    <source>
        <strain evidence="6">St1</strain>
    </source>
</reference>
<proteinExistence type="inferred from homology"/>
<protein>
    <recommendedName>
        <fullName evidence="3">GTP cyclohydrolase 1 type 2 homolog</fullName>
    </recommendedName>
</protein>
<keyword evidence="4 5" id="KW-0479">Metal-binding</keyword>
<dbReference type="FunFam" id="3.40.1390.30:FF:000001">
    <property type="entry name" value="GTP cyclohydrolase 1 type 2"/>
    <property type="match status" value="1"/>
</dbReference>
<dbReference type="GO" id="GO:0046872">
    <property type="term" value="F:metal ion binding"/>
    <property type="evidence" value="ECO:0007669"/>
    <property type="project" value="UniProtKB-KW"/>
</dbReference>
<dbReference type="EMBL" id="SNRX01000052">
    <property type="protein sequence ID" value="KAA6300725.1"/>
    <property type="molecule type" value="Genomic_DNA"/>
</dbReference>
<evidence type="ECO:0000256" key="4">
    <source>
        <dbReference type="ARBA" id="ARBA00022723"/>
    </source>
</evidence>
<dbReference type="AlphaFoldDB" id="A0A5M8NYG8"/>
<evidence type="ECO:0000256" key="1">
    <source>
        <dbReference type="ARBA" id="ARBA00006964"/>
    </source>
</evidence>
<dbReference type="Pfam" id="PF01784">
    <property type="entry name" value="DUF34_NIF3"/>
    <property type="match status" value="1"/>
</dbReference>
<dbReference type="Proteomes" id="UP000324575">
    <property type="component" value="Unassembled WGS sequence"/>
</dbReference>
<dbReference type="InterPro" id="IPR036069">
    <property type="entry name" value="DUF34/NIF3_sf"/>
</dbReference>
<name>A0A5M8NYG8_9BACT</name>
<evidence type="ECO:0000256" key="5">
    <source>
        <dbReference type="PIRSR" id="PIRSR602678-1"/>
    </source>
</evidence>
<dbReference type="Gene3D" id="3.40.1390.30">
    <property type="entry name" value="NIF3 (NGG1p interacting factor 3)-like"/>
    <property type="match status" value="2"/>
</dbReference>
<feature type="binding site" evidence="5">
    <location>
        <position position="231"/>
    </location>
    <ligand>
        <name>a divalent metal cation</name>
        <dbReference type="ChEBI" id="CHEBI:60240"/>
        <label>1</label>
    </ligand>
</feature>
<comment type="subunit">
    <text evidence="2">Homohexamer.</text>
</comment>
<comment type="similarity">
    <text evidence="1">Belongs to the GTP cyclohydrolase I type 2/NIF3 family.</text>
</comment>
<accession>A0A5M8NYG8</accession>
<evidence type="ECO:0000313" key="6">
    <source>
        <dbReference type="EMBL" id="KAA6300725.1"/>
    </source>
</evidence>
<organism evidence="6 7">
    <name type="scientific">Candidatus Ordinivivax streblomastigis</name>
    <dbReference type="NCBI Taxonomy" id="2540710"/>
    <lineage>
        <taxon>Bacteria</taxon>
        <taxon>Pseudomonadati</taxon>
        <taxon>Bacteroidota</taxon>
        <taxon>Bacteroidia</taxon>
        <taxon>Bacteroidales</taxon>
        <taxon>Candidatus Ordinivivax</taxon>
    </lineage>
</organism>